<organism evidence="1 2">
    <name type="scientific">Streptococcus constellatus</name>
    <dbReference type="NCBI Taxonomy" id="76860"/>
    <lineage>
        <taxon>Bacteria</taxon>
        <taxon>Bacillati</taxon>
        <taxon>Bacillota</taxon>
        <taxon>Bacilli</taxon>
        <taxon>Lactobacillales</taxon>
        <taxon>Streptococcaceae</taxon>
        <taxon>Streptococcus</taxon>
        <taxon>Streptococcus anginosus group</taxon>
    </lineage>
</organism>
<dbReference type="EMBL" id="CABHMZ010000022">
    <property type="protein sequence ID" value="VUX05241.1"/>
    <property type="molecule type" value="Genomic_DNA"/>
</dbReference>
<dbReference type="RefSeq" id="WP_144210078.1">
    <property type="nucleotide sequence ID" value="NZ_CABHMZ010000022.1"/>
</dbReference>
<name>A0A564TFF5_STRCV</name>
<dbReference type="OrthoDB" id="2235986at2"/>
<reference evidence="1 2" key="1">
    <citation type="submission" date="2019-07" db="EMBL/GenBank/DDBJ databases">
        <authorList>
            <person name="Hibberd C M."/>
            <person name="Gehrig L. J."/>
            <person name="Chang H.-W."/>
            <person name="Venkatesh S."/>
        </authorList>
    </citation>
    <scope>NUCLEOTIDE SEQUENCE [LARGE SCALE GENOMIC DNA]</scope>
    <source>
        <strain evidence="1">Streptococcus_constellatus_SS_Bg39</strain>
    </source>
</reference>
<protein>
    <submittedName>
        <fullName evidence="1">Uncharacterized protein</fullName>
    </submittedName>
</protein>
<dbReference type="AlphaFoldDB" id="A0A564TFF5"/>
<proteinExistence type="predicted"/>
<gene>
    <name evidence="1" type="ORF">SCSS39_01470</name>
</gene>
<sequence>MKKIKCSICGKKFTATSSRSKYCSDKCRRDGIRTNQRKLMKKKRAAKKQEKIKKVNPNILMAKKRKKSKNLLKYYRDFKKRILANEEKFNFVSRTVVEGIEVHEENFEQLVVEKIKEQSR</sequence>
<accession>A0A564TFF5</accession>
<evidence type="ECO:0000313" key="1">
    <source>
        <dbReference type="EMBL" id="VUX05241.1"/>
    </source>
</evidence>
<evidence type="ECO:0000313" key="2">
    <source>
        <dbReference type="Proteomes" id="UP000385544"/>
    </source>
</evidence>
<dbReference type="Proteomes" id="UP000385544">
    <property type="component" value="Unassembled WGS sequence"/>
</dbReference>